<feature type="compositionally biased region" description="Polar residues" evidence="1">
    <location>
        <begin position="70"/>
        <end position="81"/>
    </location>
</feature>
<name>X6MPD0_RETFI</name>
<evidence type="ECO:0000313" key="3">
    <source>
        <dbReference type="Proteomes" id="UP000023152"/>
    </source>
</evidence>
<feature type="compositionally biased region" description="Basic and acidic residues" evidence="1">
    <location>
        <begin position="55"/>
        <end position="65"/>
    </location>
</feature>
<keyword evidence="3" id="KW-1185">Reference proteome</keyword>
<organism evidence="2 3">
    <name type="scientific">Reticulomyxa filosa</name>
    <dbReference type="NCBI Taxonomy" id="46433"/>
    <lineage>
        <taxon>Eukaryota</taxon>
        <taxon>Sar</taxon>
        <taxon>Rhizaria</taxon>
        <taxon>Retaria</taxon>
        <taxon>Foraminifera</taxon>
        <taxon>Monothalamids</taxon>
        <taxon>Reticulomyxidae</taxon>
        <taxon>Reticulomyxa</taxon>
    </lineage>
</organism>
<evidence type="ECO:0000313" key="2">
    <source>
        <dbReference type="EMBL" id="ETO15853.1"/>
    </source>
</evidence>
<feature type="compositionally biased region" description="Low complexity" evidence="1">
    <location>
        <begin position="82"/>
        <end position="100"/>
    </location>
</feature>
<feature type="region of interest" description="Disordered" evidence="1">
    <location>
        <begin position="55"/>
        <end position="106"/>
    </location>
</feature>
<dbReference type="AlphaFoldDB" id="X6MPD0"/>
<proteinExistence type="predicted"/>
<accession>X6MPD0</accession>
<sequence length="211" mass="23518">MDENEIPHHTENRMTMVLDEEDMDAIQDPITSPHSRAARQSVEVLNVQASIFESEKKPYKARDSIEIGETQDTNGIDSTRTNNNNNNNVNNNNNNNNNSNPKTTARARDSKIIDNGASNANTQNNGSTITHKVDHERTPSEIAIANMNTQFHHNLGFDGVSPAQEDPLSPNTNGNTFPGSNLYSKPHRKHSWSITKTSCDKNKVFVVVFFC</sequence>
<reference evidence="2 3" key="1">
    <citation type="journal article" date="2013" name="Curr. Biol.">
        <title>The Genome of the Foraminiferan Reticulomyxa filosa.</title>
        <authorList>
            <person name="Glockner G."/>
            <person name="Hulsmann N."/>
            <person name="Schleicher M."/>
            <person name="Noegel A.A."/>
            <person name="Eichinger L."/>
            <person name="Gallinger C."/>
            <person name="Pawlowski J."/>
            <person name="Sierra R."/>
            <person name="Euteneuer U."/>
            <person name="Pillet L."/>
            <person name="Moustafa A."/>
            <person name="Platzer M."/>
            <person name="Groth M."/>
            <person name="Szafranski K."/>
            <person name="Schliwa M."/>
        </authorList>
    </citation>
    <scope>NUCLEOTIDE SEQUENCE [LARGE SCALE GENOMIC DNA]</scope>
</reference>
<evidence type="ECO:0000256" key="1">
    <source>
        <dbReference type="SAM" id="MobiDB-lite"/>
    </source>
</evidence>
<protein>
    <submittedName>
        <fullName evidence="2">Uncharacterized protein</fullName>
    </submittedName>
</protein>
<dbReference type="Proteomes" id="UP000023152">
    <property type="component" value="Unassembled WGS sequence"/>
</dbReference>
<dbReference type="EMBL" id="ASPP01018746">
    <property type="protein sequence ID" value="ETO15853.1"/>
    <property type="molecule type" value="Genomic_DNA"/>
</dbReference>
<gene>
    <name evidence="2" type="ORF">RFI_21510</name>
</gene>
<comment type="caution">
    <text evidence="2">The sequence shown here is derived from an EMBL/GenBank/DDBJ whole genome shotgun (WGS) entry which is preliminary data.</text>
</comment>